<evidence type="ECO:0000313" key="3">
    <source>
        <dbReference type="Proteomes" id="UP000184476"/>
    </source>
</evidence>
<dbReference type="Proteomes" id="UP000184476">
    <property type="component" value="Unassembled WGS sequence"/>
</dbReference>
<dbReference type="RefSeq" id="WP_073153406.1">
    <property type="nucleotide sequence ID" value="NZ_FQVL01000002.1"/>
</dbReference>
<evidence type="ECO:0000313" key="2">
    <source>
        <dbReference type="EMBL" id="SHE64173.1"/>
    </source>
</evidence>
<dbReference type="PANTHER" id="PTHR40040">
    <property type="entry name" value="SMALL HYDROPHOBIC PROTEIN-RELATED"/>
    <property type="match status" value="1"/>
</dbReference>
<feature type="transmembrane region" description="Helical" evidence="1">
    <location>
        <begin position="42"/>
        <end position="73"/>
    </location>
</feature>
<accession>A0A1M4V5L7</accession>
<reference evidence="2 3" key="1">
    <citation type="submission" date="2016-11" db="EMBL/GenBank/DDBJ databases">
        <authorList>
            <person name="Jaros S."/>
            <person name="Januszkiewicz K."/>
            <person name="Wedrychowicz H."/>
        </authorList>
    </citation>
    <scope>NUCLEOTIDE SEQUENCE [LARGE SCALE GENOMIC DNA]</scope>
    <source>
        <strain evidence="2 3">DSM 44666</strain>
    </source>
</reference>
<keyword evidence="1" id="KW-0472">Membrane</keyword>
<dbReference type="InterPro" id="IPR055338">
    <property type="entry name" value="YqfX-like"/>
</dbReference>
<organism evidence="2 3">
    <name type="scientific">Seinonella peptonophila</name>
    <dbReference type="NCBI Taxonomy" id="112248"/>
    <lineage>
        <taxon>Bacteria</taxon>
        <taxon>Bacillati</taxon>
        <taxon>Bacillota</taxon>
        <taxon>Bacilli</taxon>
        <taxon>Bacillales</taxon>
        <taxon>Thermoactinomycetaceae</taxon>
        <taxon>Seinonella</taxon>
    </lineage>
</organism>
<dbReference type="PANTHER" id="PTHR40040:SF1">
    <property type="entry name" value="MEMBRANE PROTEIN"/>
    <property type="match status" value="1"/>
</dbReference>
<keyword evidence="1" id="KW-1133">Transmembrane helix</keyword>
<proteinExistence type="predicted"/>
<keyword evidence="3" id="KW-1185">Reference proteome</keyword>
<name>A0A1M4V5L7_9BACL</name>
<dbReference type="OrthoDB" id="2943217at2"/>
<protein>
    <recommendedName>
        <fullName evidence="4">DUF4190 domain-containing protein</fullName>
    </recommendedName>
</protein>
<keyword evidence="1" id="KW-0812">Transmembrane</keyword>
<sequence>MDEREQKYRDHEYRSEFAQDITPDVDRSFSDRDEVSNSGTGFGIAGIVFSVLSFFLWPYLMAPIGIILGVIAVSRKSTAGWWAIGIGVIALILVTIFMIFAIPFRILF</sequence>
<evidence type="ECO:0008006" key="4">
    <source>
        <dbReference type="Google" id="ProtNLM"/>
    </source>
</evidence>
<dbReference type="STRING" id="112248.SAMN05444392_102178"/>
<feature type="transmembrane region" description="Helical" evidence="1">
    <location>
        <begin position="79"/>
        <end position="102"/>
    </location>
</feature>
<dbReference type="AlphaFoldDB" id="A0A1M4V5L7"/>
<evidence type="ECO:0000256" key="1">
    <source>
        <dbReference type="SAM" id="Phobius"/>
    </source>
</evidence>
<dbReference type="EMBL" id="FQVL01000002">
    <property type="protein sequence ID" value="SHE64173.1"/>
    <property type="molecule type" value="Genomic_DNA"/>
</dbReference>
<gene>
    <name evidence="2" type="ORF">SAMN05444392_102178</name>
</gene>